<dbReference type="InterPro" id="IPR001585">
    <property type="entry name" value="TAL/FSA"/>
</dbReference>
<evidence type="ECO:0000313" key="3">
    <source>
        <dbReference type="Proteomes" id="UP000186601"/>
    </source>
</evidence>
<protein>
    <recommendedName>
        <fullName evidence="4">Transaldolase</fullName>
    </recommendedName>
</protein>
<name>A0A2R6S649_9APHY</name>
<dbReference type="GO" id="GO:0005975">
    <property type="term" value="P:carbohydrate metabolic process"/>
    <property type="evidence" value="ECO:0007669"/>
    <property type="project" value="InterPro"/>
</dbReference>
<dbReference type="AlphaFoldDB" id="A0A2R6S649"/>
<dbReference type="Gene3D" id="3.20.20.70">
    <property type="entry name" value="Aldolase class I"/>
    <property type="match status" value="1"/>
</dbReference>
<proteinExistence type="predicted"/>
<keyword evidence="3" id="KW-1185">Reference proteome</keyword>
<dbReference type="Proteomes" id="UP000186601">
    <property type="component" value="Unassembled WGS sequence"/>
</dbReference>
<dbReference type="GO" id="GO:0009052">
    <property type="term" value="P:pentose-phosphate shunt, non-oxidative branch"/>
    <property type="evidence" value="ECO:0007669"/>
    <property type="project" value="TreeGrafter"/>
</dbReference>
<dbReference type="PANTHER" id="PTHR10683">
    <property type="entry name" value="TRANSALDOLASE"/>
    <property type="match status" value="1"/>
</dbReference>
<keyword evidence="1" id="KW-0704">Schiff base</keyword>
<dbReference type="EMBL" id="MLYV02000032">
    <property type="protein sequence ID" value="PSS37736.1"/>
    <property type="molecule type" value="Genomic_DNA"/>
</dbReference>
<gene>
    <name evidence="2" type="ORF">PHLCEN_2v429</name>
</gene>
<dbReference type="InterPro" id="IPR013785">
    <property type="entry name" value="Aldolase_TIM"/>
</dbReference>
<dbReference type="STRING" id="98765.A0A2R6S649"/>
<evidence type="ECO:0000313" key="2">
    <source>
        <dbReference type="EMBL" id="PSS37736.1"/>
    </source>
</evidence>
<sequence>MPSLLDTLRTQTTLDVDSMDPEVAAKYEHTFTDMTSNQAIVYSEAIRPERANALKAACEQAKATGLDIDHQLSDALDLLTVLLAKDVFPHISGRVHAQTSPAHAYNTEHTIAHAKRLVTLFEAHGIPKSRVSIKIPATPESIVACHYLEKIGIRTLATCLFGLPQALAASQAGCLYVAPYFNGKARLPSALTLNDSHRVQNLPFISSLASGKPIQILQMSILCLTAKEVCASPRMQDMQTHRASSQVIALVSLRPDHITLSGAVLEQLASESVESDQKTEIIDTGNADDIGE</sequence>
<evidence type="ECO:0000256" key="1">
    <source>
        <dbReference type="ARBA" id="ARBA00023270"/>
    </source>
</evidence>
<evidence type="ECO:0008006" key="4">
    <source>
        <dbReference type="Google" id="ProtNLM"/>
    </source>
</evidence>
<organism evidence="2 3">
    <name type="scientific">Hermanssonia centrifuga</name>
    <dbReference type="NCBI Taxonomy" id="98765"/>
    <lineage>
        <taxon>Eukaryota</taxon>
        <taxon>Fungi</taxon>
        <taxon>Dikarya</taxon>
        <taxon>Basidiomycota</taxon>
        <taxon>Agaricomycotina</taxon>
        <taxon>Agaricomycetes</taxon>
        <taxon>Polyporales</taxon>
        <taxon>Meruliaceae</taxon>
        <taxon>Hermanssonia</taxon>
    </lineage>
</organism>
<dbReference type="OrthoDB" id="1711136at2759"/>
<reference evidence="2 3" key="1">
    <citation type="submission" date="2018-02" db="EMBL/GenBank/DDBJ databases">
        <title>Genome sequence of the basidiomycete white-rot fungus Phlebia centrifuga.</title>
        <authorList>
            <person name="Granchi Z."/>
            <person name="Peng M."/>
            <person name="de Vries R.P."/>
            <person name="Hilden K."/>
            <person name="Makela M.R."/>
            <person name="Grigoriev I."/>
            <person name="Riley R."/>
        </authorList>
    </citation>
    <scope>NUCLEOTIDE SEQUENCE [LARGE SCALE GENOMIC DNA]</scope>
    <source>
        <strain evidence="2 3">FBCC195</strain>
    </source>
</reference>
<dbReference type="GO" id="GO:0004801">
    <property type="term" value="F:transaldolase activity"/>
    <property type="evidence" value="ECO:0007669"/>
    <property type="project" value="TreeGrafter"/>
</dbReference>
<dbReference type="Pfam" id="PF00923">
    <property type="entry name" value="TAL_FSA"/>
    <property type="match status" value="1"/>
</dbReference>
<accession>A0A2R6S649</accession>
<dbReference type="SUPFAM" id="SSF51569">
    <property type="entry name" value="Aldolase"/>
    <property type="match status" value="1"/>
</dbReference>
<comment type="caution">
    <text evidence="2">The sequence shown here is derived from an EMBL/GenBank/DDBJ whole genome shotgun (WGS) entry which is preliminary data.</text>
</comment>
<dbReference type="PANTHER" id="PTHR10683:SF18">
    <property type="entry name" value="TRANSALDOLASE"/>
    <property type="match status" value="1"/>
</dbReference>